<reference evidence="1" key="1">
    <citation type="submission" date="2018-05" db="EMBL/GenBank/DDBJ databases">
        <authorList>
            <person name="Lanie J.A."/>
            <person name="Ng W.-L."/>
            <person name="Kazmierczak K.M."/>
            <person name="Andrzejewski T.M."/>
            <person name="Davidsen T.M."/>
            <person name="Wayne K.J."/>
            <person name="Tettelin H."/>
            <person name="Glass J.I."/>
            <person name="Rusch D."/>
            <person name="Podicherti R."/>
            <person name="Tsui H.-C.T."/>
            <person name="Winkler M.E."/>
        </authorList>
    </citation>
    <scope>NUCLEOTIDE SEQUENCE</scope>
</reference>
<proteinExistence type="predicted"/>
<accession>A0A382E9J5</accession>
<evidence type="ECO:0000313" key="1">
    <source>
        <dbReference type="EMBL" id="SVB47165.1"/>
    </source>
</evidence>
<dbReference type="EMBL" id="UINC01043311">
    <property type="protein sequence ID" value="SVB47165.1"/>
    <property type="molecule type" value="Genomic_DNA"/>
</dbReference>
<protein>
    <submittedName>
        <fullName evidence="1">Uncharacterized protein</fullName>
    </submittedName>
</protein>
<organism evidence="1">
    <name type="scientific">marine metagenome</name>
    <dbReference type="NCBI Taxonomy" id="408172"/>
    <lineage>
        <taxon>unclassified sequences</taxon>
        <taxon>metagenomes</taxon>
        <taxon>ecological metagenomes</taxon>
    </lineage>
</organism>
<gene>
    <name evidence="1" type="ORF">METZ01_LOCUS200019</name>
</gene>
<feature type="non-terminal residue" evidence="1">
    <location>
        <position position="1"/>
    </location>
</feature>
<name>A0A382E9J5_9ZZZZ</name>
<dbReference type="AlphaFoldDB" id="A0A382E9J5"/>
<sequence length="23" mass="2699">KEFSDLSVMVFDQATLESYVNFE</sequence>